<feature type="region of interest" description="Disordered" evidence="6">
    <location>
        <begin position="105"/>
        <end position="128"/>
    </location>
</feature>
<keyword evidence="5" id="KW-0804">Transcription</keyword>
<dbReference type="EMBL" id="CP022203">
    <property type="protein sequence ID" value="ATB46578.1"/>
    <property type="molecule type" value="Genomic_DNA"/>
</dbReference>
<dbReference type="InterPro" id="IPR013249">
    <property type="entry name" value="RNA_pol_sigma70_r4_t2"/>
</dbReference>
<dbReference type="PANTHER" id="PTHR43133">
    <property type="entry name" value="RNA POLYMERASE ECF-TYPE SIGMA FACTO"/>
    <property type="match status" value="1"/>
</dbReference>
<proteinExistence type="inferred from homology"/>
<evidence type="ECO:0000259" key="8">
    <source>
        <dbReference type="Pfam" id="PF08281"/>
    </source>
</evidence>
<dbReference type="Pfam" id="PF04542">
    <property type="entry name" value="Sigma70_r2"/>
    <property type="match status" value="1"/>
</dbReference>
<evidence type="ECO:0000256" key="1">
    <source>
        <dbReference type="ARBA" id="ARBA00010641"/>
    </source>
</evidence>
<dbReference type="NCBIfam" id="TIGR02937">
    <property type="entry name" value="sigma70-ECF"/>
    <property type="match status" value="1"/>
</dbReference>
<evidence type="ECO:0000256" key="3">
    <source>
        <dbReference type="ARBA" id="ARBA00023082"/>
    </source>
</evidence>
<dbReference type="InterPro" id="IPR013324">
    <property type="entry name" value="RNA_pol_sigma_r3/r4-like"/>
</dbReference>
<comment type="similarity">
    <text evidence="1">Belongs to the sigma-70 factor family. ECF subfamily.</text>
</comment>
<dbReference type="Proteomes" id="UP000217343">
    <property type="component" value="Chromosome"/>
</dbReference>
<dbReference type="GO" id="GO:0006352">
    <property type="term" value="P:DNA-templated transcription initiation"/>
    <property type="evidence" value="ECO:0007669"/>
    <property type="project" value="InterPro"/>
</dbReference>
<evidence type="ECO:0000256" key="5">
    <source>
        <dbReference type="ARBA" id="ARBA00023163"/>
    </source>
</evidence>
<evidence type="ECO:0000256" key="4">
    <source>
        <dbReference type="ARBA" id="ARBA00023125"/>
    </source>
</evidence>
<evidence type="ECO:0000256" key="2">
    <source>
        <dbReference type="ARBA" id="ARBA00023015"/>
    </source>
</evidence>
<dbReference type="Gene3D" id="1.10.10.10">
    <property type="entry name" value="Winged helix-like DNA-binding domain superfamily/Winged helix DNA-binding domain"/>
    <property type="match status" value="1"/>
</dbReference>
<evidence type="ECO:0000256" key="6">
    <source>
        <dbReference type="SAM" id="MobiDB-lite"/>
    </source>
</evidence>
<dbReference type="AlphaFoldDB" id="A0A250JSD9"/>
<organism evidence="9 10">
    <name type="scientific">Corallococcus macrosporus DSM 14697</name>
    <dbReference type="NCBI Taxonomy" id="1189310"/>
    <lineage>
        <taxon>Bacteria</taxon>
        <taxon>Pseudomonadati</taxon>
        <taxon>Myxococcota</taxon>
        <taxon>Myxococcia</taxon>
        <taxon>Myxococcales</taxon>
        <taxon>Cystobacterineae</taxon>
        <taxon>Myxococcaceae</taxon>
        <taxon>Corallococcus</taxon>
    </lineage>
</organism>
<dbReference type="InterPro" id="IPR039425">
    <property type="entry name" value="RNA_pol_sigma-70-like"/>
</dbReference>
<keyword evidence="2" id="KW-0805">Transcription regulation</keyword>
<keyword evidence="4" id="KW-0238">DNA-binding</keyword>
<reference evidence="9 10" key="1">
    <citation type="submission" date="2017-06" db="EMBL/GenBank/DDBJ databases">
        <title>Sequencing and comparative analysis of myxobacterial genomes.</title>
        <authorList>
            <person name="Rupp O."/>
            <person name="Goesmann A."/>
            <person name="Sogaard-Andersen L."/>
        </authorList>
    </citation>
    <scope>NUCLEOTIDE SEQUENCE [LARGE SCALE GENOMIC DNA]</scope>
    <source>
        <strain evidence="9 10">DSM 14697</strain>
    </source>
</reference>
<dbReference type="SUPFAM" id="SSF88946">
    <property type="entry name" value="Sigma2 domain of RNA polymerase sigma factors"/>
    <property type="match status" value="1"/>
</dbReference>
<dbReference type="GO" id="GO:0016987">
    <property type="term" value="F:sigma factor activity"/>
    <property type="evidence" value="ECO:0007669"/>
    <property type="project" value="UniProtKB-KW"/>
</dbReference>
<gene>
    <name evidence="9" type="ORF">MYMAC_002183</name>
</gene>
<dbReference type="Gene3D" id="1.10.1740.10">
    <property type="match status" value="1"/>
</dbReference>
<dbReference type="InterPro" id="IPR013325">
    <property type="entry name" value="RNA_pol_sigma_r2"/>
</dbReference>
<evidence type="ECO:0000313" key="9">
    <source>
        <dbReference type="EMBL" id="ATB46578.1"/>
    </source>
</evidence>
<dbReference type="InterPro" id="IPR036388">
    <property type="entry name" value="WH-like_DNA-bd_sf"/>
</dbReference>
<feature type="domain" description="RNA polymerase sigma factor 70 region 4 type 2" evidence="8">
    <location>
        <begin position="132"/>
        <end position="183"/>
    </location>
</feature>
<dbReference type="KEGG" id="mmas:MYMAC_002183"/>
<dbReference type="GO" id="GO:0003677">
    <property type="term" value="F:DNA binding"/>
    <property type="evidence" value="ECO:0007669"/>
    <property type="project" value="UniProtKB-KW"/>
</dbReference>
<keyword evidence="3" id="KW-0731">Sigma factor</keyword>
<keyword evidence="10" id="KW-1185">Reference proteome</keyword>
<dbReference type="InterPro" id="IPR014284">
    <property type="entry name" value="RNA_pol_sigma-70_dom"/>
</dbReference>
<sequence>MTMSAPRRNLYVEPRHRPAQAMGSLPADVSEQLRKDLARAVARVCPPSLADRRDDLVQTAMMRVMELRRREPDRGPLSPAYLYRVAYTALVDELRNVSRRREVHLEEVDSLPEPPVAPSDPEKAAGGSQIAQAVRDCLRKLVQDRRLAVTLYLQGHSVPESARLLGWEDKRTENLIYRGLAALRLCLSTKGFEP</sequence>
<evidence type="ECO:0000259" key="7">
    <source>
        <dbReference type="Pfam" id="PF04542"/>
    </source>
</evidence>
<name>A0A250JSD9_9BACT</name>
<evidence type="ECO:0000313" key="10">
    <source>
        <dbReference type="Proteomes" id="UP000217343"/>
    </source>
</evidence>
<dbReference type="PANTHER" id="PTHR43133:SF8">
    <property type="entry name" value="RNA POLYMERASE SIGMA FACTOR HI_1459-RELATED"/>
    <property type="match status" value="1"/>
</dbReference>
<dbReference type="Pfam" id="PF08281">
    <property type="entry name" value="Sigma70_r4_2"/>
    <property type="match status" value="1"/>
</dbReference>
<feature type="domain" description="RNA polymerase sigma-70 region 2" evidence="7">
    <location>
        <begin position="32"/>
        <end position="99"/>
    </location>
</feature>
<dbReference type="SUPFAM" id="SSF88659">
    <property type="entry name" value="Sigma3 and sigma4 domains of RNA polymerase sigma factors"/>
    <property type="match status" value="1"/>
</dbReference>
<protein>
    <submittedName>
        <fullName evidence="9">RNA polymerase sigma-70 factor</fullName>
    </submittedName>
</protein>
<dbReference type="InterPro" id="IPR007627">
    <property type="entry name" value="RNA_pol_sigma70_r2"/>
</dbReference>
<accession>A0A250JSD9</accession>